<dbReference type="AlphaFoldDB" id="A0AAE4FV57"/>
<dbReference type="RefSeq" id="WP_322878856.1">
    <property type="nucleotide sequence ID" value="NZ_JAVMIP010000014.1"/>
</dbReference>
<evidence type="ECO:0000313" key="2">
    <source>
        <dbReference type="EMBL" id="MDS3861621.1"/>
    </source>
</evidence>
<keyword evidence="1" id="KW-0812">Transmembrane</keyword>
<organism evidence="2 3">
    <name type="scientific">Pseudocalidococcus azoricus BACA0444</name>
    <dbReference type="NCBI Taxonomy" id="2918990"/>
    <lineage>
        <taxon>Bacteria</taxon>
        <taxon>Bacillati</taxon>
        <taxon>Cyanobacteriota</taxon>
        <taxon>Cyanophyceae</taxon>
        <taxon>Acaryochloridales</taxon>
        <taxon>Thermosynechococcaceae</taxon>
        <taxon>Pseudocalidococcus</taxon>
        <taxon>Pseudocalidococcus azoricus</taxon>
    </lineage>
</organism>
<dbReference type="Proteomes" id="UP001268256">
    <property type="component" value="Unassembled WGS sequence"/>
</dbReference>
<sequence>MLSDLAWMGKLMIVSLSLAVAIKTLGRQYPLPETPTMIISLLLLPTMLILLVFGLRQLLNPDNP</sequence>
<evidence type="ECO:0000256" key="1">
    <source>
        <dbReference type="SAM" id="Phobius"/>
    </source>
</evidence>
<dbReference type="EMBL" id="JAVMIP010000014">
    <property type="protein sequence ID" value="MDS3861621.1"/>
    <property type="molecule type" value="Genomic_DNA"/>
</dbReference>
<comment type="caution">
    <text evidence="2">The sequence shown here is derived from an EMBL/GenBank/DDBJ whole genome shotgun (WGS) entry which is preliminary data.</text>
</comment>
<protein>
    <submittedName>
        <fullName evidence="2">Uncharacterized protein</fullName>
    </submittedName>
</protein>
<keyword evidence="1" id="KW-1133">Transmembrane helix</keyword>
<proteinExistence type="predicted"/>
<feature type="transmembrane region" description="Helical" evidence="1">
    <location>
        <begin position="36"/>
        <end position="55"/>
    </location>
</feature>
<accession>A0AAE4FV57</accession>
<name>A0AAE4FV57_9CYAN</name>
<gene>
    <name evidence="2" type="ORF">RIF25_12475</name>
</gene>
<evidence type="ECO:0000313" key="3">
    <source>
        <dbReference type="Proteomes" id="UP001268256"/>
    </source>
</evidence>
<keyword evidence="3" id="KW-1185">Reference proteome</keyword>
<keyword evidence="1" id="KW-0472">Membrane</keyword>
<reference evidence="3" key="1">
    <citation type="submission" date="2023-07" db="EMBL/GenBank/DDBJ databases">
        <authorList>
            <person name="Luz R."/>
            <person name="Cordeiro R."/>
            <person name="Fonseca A."/>
            <person name="Goncalves V."/>
        </authorList>
    </citation>
    <scope>NUCLEOTIDE SEQUENCE [LARGE SCALE GENOMIC DNA]</scope>
    <source>
        <strain evidence="3">BACA0444</strain>
    </source>
</reference>